<dbReference type="Pfam" id="PF22694">
    <property type="entry name" value="CtpB_N-like"/>
    <property type="match status" value="1"/>
</dbReference>
<comment type="caution">
    <text evidence="8">The sequence shown here is derived from an EMBL/GenBank/DDBJ whole genome shotgun (WGS) entry which is preliminary data.</text>
</comment>
<dbReference type="PANTHER" id="PTHR32060">
    <property type="entry name" value="TAIL-SPECIFIC PROTEASE"/>
    <property type="match status" value="1"/>
</dbReference>
<keyword evidence="2 5" id="KW-0645">Protease</keyword>
<feature type="domain" description="PDZ" evidence="6">
    <location>
        <begin position="123"/>
        <end position="194"/>
    </location>
</feature>
<protein>
    <recommendedName>
        <fullName evidence="10">PDZ domain-containing protein</fullName>
    </recommendedName>
</protein>
<dbReference type="GO" id="GO:0006508">
    <property type="term" value="P:proteolysis"/>
    <property type="evidence" value="ECO:0007669"/>
    <property type="project" value="UniProtKB-KW"/>
</dbReference>
<dbReference type="PANTHER" id="PTHR32060:SF30">
    <property type="entry name" value="CARBOXY-TERMINAL PROCESSING PROTEASE CTPA"/>
    <property type="match status" value="1"/>
</dbReference>
<dbReference type="Gene3D" id="2.30.42.10">
    <property type="match status" value="1"/>
</dbReference>
<evidence type="ECO:0000259" key="6">
    <source>
        <dbReference type="SMART" id="SM00228"/>
    </source>
</evidence>
<dbReference type="CDD" id="cd06782">
    <property type="entry name" value="cpPDZ_CPP-like"/>
    <property type="match status" value="1"/>
</dbReference>
<organism evidence="8 9">
    <name type="scientific">Candidatus Roizmanbacteria bacterium CG01_land_8_20_14_3_00_33_9</name>
    <dbReference type="NCBI Taxonomy" id="1974843"/>
    <lineage>
        <taxon>Bacteria</taxon>
        <taxon>Candidatus Roizmaniibacteriota</taxon>
    </lineage>
</organism>
<dbReference type="InterPro" id="IPR005151">
    <property type="entry name" value="Tail-specific_protease"/>
</dbReference>
<reference evidence="9" key="1">
    <citation type="submission" date="2017-09" db="EMBL/GenBank/DDBJ databases">
        <title>Depth-based differentiation of microbial function through sediment-hosted aquifers and enrichment of novel symbionts in the deep terrestrial subsurface.</title>
        <authorList>
            <person name="Probst A.J."/>
            <person name="Ladd B."/>
            <person name="Jarett J.K."/>
            <person name="Geller-Mcgrath D.E."/>
            <person name="Sieber C.M.K."/>
            <person name="Emerson J.B."/>
            <person name="Anantharaman K."/>
            <person name="Thomas B.C."/>
            <person name="Malmstrom R."/>
            <person name="Stieglmeier M."/>
            <person name="Klingl A."/>
            <person name="Woyke T."/>
            <person name="Ryan C.M."/>
            <person name="Banfield J.F."/>
        </authorList>
    </citation>
    <scope>NUCLEOTIDE SEQUENCE [LARGE SCALE GENOMIC DNA]</scope>
</reference>
<dbReference type="Proteomes" id="UP000230116">
    <property type="component" value="Unassembled WGS sequence"/>
</dbReference>
<evidence type="ECO:0000256" key="5">
    <source>
        <dbReference type="RuleBase" id="RU004404"/>
    </source>
</evidence>
<dbReference type="CDD" id="cd07560">
    <property type="entry name" value="Peptidase_S41_CPP"/>
    <property type="match status" value="1"/>
</dbReference>
<dbReference type="FunFam" id="2.30.42.10:FF:000063">
    <property type="entry name" value="Peptidase, S41 family"/>
    <property type="match status" value="1"/>
</dbReference>
<dbReference type="SMART" id="SM00228">
    <property type="entry name" value="PDZ"/>
    <property type="match status" value="1"/>
</dbReference>
<dbReference type="SUPFAM" id="SSF52096">
    <property type="entry name" value="ClpP/crotonase"/>
    <property type="match status" value="1"/>
</dbReference>
<dbReference type="GO" id="GO:0004175">
    <property type="term" value="F:endopeptidase activity"/>
    <property type="evidence" value="ECO:0007669"/>
    <property type="project" value="TreeGrafter"/>
</dbReference>
<name>A0A2M7E4M1_9BACT</name>
<dbReference type="Gene3D" id="3.30.750.44">
    <property type="match status" value="1"/>
</dbReference>
<keyword evidence="3 5" id="KW-0378">Hydrolase</keyword>
<proteinExistence type="inferred from homology"/>
<dbReference type="NCBIfam" id="TIGR00225">
    <property type="entry name" value="prc"/>
    <property type="match status" value="1"/>
</dbReference>
<dbReference type="InterPro" id="IPR055210">
    <property type="entry name" value="CtpA/B_N"/>
</dbReference>
<accession>A0A2M7E4M1</accession>
<evidence type="ECO:0000259" key="7">
    <source>
        <dbReference type="SMART" id="SM00245"/>
    </source>
</evidence>
<dbReference type="Gene3D" id="3.90.226.10">
    <property type="entry name" value="2-enoyl-CoA Hydratase, Chain A, domain 1"/>
    <property type="match status" value="1"/>
</dbReference>
<dbReference type="SMART" id="SM00245">
    <property type="entry name" value="TSPc"/>
    <property type="match status" value="1"/>
</dbReference>
<dbReference type="GO" id="GO:0030288">
    <property type="term" value="C:outer membrane-bounded periplasmic space"/>
    <property type="evidence" value="ECO:0007669"/>
    <property type="project" value="TreeGrafter"/>
</dbReference>
<dbReference type="InterPro" id="IPR004447">
    <property type="entry name" value="Peptidase_S41A"/>
</dbReference>
<evidence type="ECO:0000256" key="4">
    <source>
        <dbReference type="ARBA" id="ARBA00022825"/>
    </source>
</evidence>
<feature type="domain" description="Tail specific protease" evidence="7">
    <location>
        <begin position="194"/>
        <end position="395"/>
    </location>
</feature>
<keyword evidence="4 5" id="KW-0720">Serine protease</keyword>
<dbReference type="GO" id="GO:0007165">
    <property type="term" value="P:signal transduction"/>
    <property type="evidence" value="ECO:0007669"/>
    <property type="project" value="TreeGrafter"/>
</dbReference>
<evidence type="ECO:0000313" key="9">
    <source>
        <dbReference type="Proteomes" id="UP000230116"/>
    </source>
</evidence>
<dbReference type="GO" id="GO:0008236">
    <property type="term" value="F:serine-type peptidase activity"/>
    <property type="evidence" value="ECO:0007669"/>
    <property type="project" value="UniProtKB-KW"/>
</dbReference>
<dbReference type="InterPro" id="IPR029045">
    <property type="entry name" value="ClpP/crotonase-like_dom_sf"/>
</dbReference>
<evidence type="ECO:0000256" key="2">
    <source>
        <dbReference type="ARBA" id="ARBA00022670"/>
    </source>
</evidence>
<dbReference type="InterPro" id="IPR001478">
    <property type="entry name" value="PDZ"/>
</dbReference>
<sequence length="421" mass="46915">MKSHRLTNILLGLSLVIFLFGTGYKIGEYRANQTKIELPNYNIVNAPTNISDSKNTKNIDFSLFWQAWERVEQKFVDKKKLEPQKMFYGAIKGMVASLEDPYTFFLTPDENKQSKDDLGGKFEGIGAQLGLKDNRVIVIAPLKDSPAEKVGVVAGDYINQVDGNFTKSMTLNQTVSKIRGEKGTKVKLIIERGKKEMEKTIIRDVIKITSVELSKEKLTECQNNCVEVAYLKLNQFGENTNDEWDAAVELIAKQWKNKEINGMVLDLRNNPGGYLESSVHLAGEFLPFGTVVVKQESTMSENRTYKVLRAARLPDVPVIVLINRGSASASEILSGALRDHKRAKLVGEKSFGKGSVQEALDLDKGAGLHVTVAKWILPNGDWIMGKGIEPDIKIENKITEGNTLTKQNDSQLQKAIELLVK</sequence>
<dbReference type="SUPFAM" id="SSF50156">
    <property type="entry name" value="PDZ domain-like"/>
    <property type="match status" value="1"/>
</dbReference>
<evidence type="ECO:0008006" key="10">
    <source>
        <dbReference type="Google" id="ProtNLM"/>
    </source>
</evidence>
<evidence type="ECO:0000313" key="8">
    <source>
        <dbReference type="EMBL" id="PIV62661.1"/>
    </source>
</evidence>
<dbReference type="Pfam" id="PF17820">
    <property type="entry name" value="PDZ_6"/>
    <property type="match status" value="1"/>
</dbReference>
<dbReference type="InterPro" id="IPR036034">
    <property type="entry name" value="PDZ_sf"/>
</dbReference>
<comment type="similarity">
    <text evidence="1 5">Belongs to the peptidase S41A family.</text>
</comment>
<evidence type="ECO:0000256" key="1">
    <source>
        <dbReference type="ARBA" id="ARBA00009179"/>
    </source>
</evidence>
<dbReference type="InterPro" id="IPR041489">
    <property type="entry name" value="PDZ_6"/>
</dbReference>
<dbReference type="AlphaFoldDB" id="A0A2M7E4M1"/>
<dbReference type="Pfam" id="PF03572">
    <property type="entry name" value="Peptidase_S41"/>
    <property type="match status" value="1"/>
</dbReference>
<dbReference type="EMBL" id="PETM01000036">
    <property type="protein sequence ID" value="PIV62661.1"/>
    <property type="molecule type" value="Genomic_DNA"/>
</dbReference>
<evidence type="ECO:0000256" key="3">
    <source>
        <dbReference type="ARBA" id="ARBA00022801"/>
    </source>
</evidence>
<gene>
    <name evidence="8" type="ORF">COS12_01535</name>
</gene>